<proteinExistence type="predicted"/>
<dbReference type="EMBL" id="AOMT01000011">
    <property type="protein sequence ID" value="KDN25534.1"/>
    <property type="molecule type" value="Genomic_DNA"/>
</dbReference>
<dbReference type="Proteomes" id="UP000035860">
    <property type="component" value="Unassembled WGS sequence"/>
</dbReference>
<gene>
    <name evidence="1" type="ORF">MBO_03517</name>
</gene>
<dbReference type="OrthoDB" id="6660446at2"/>
<organism evidence="1 2">
    <name type="scientific">Moraxella bovoculi 237</name>
    <dbReference type="NCBI Taxonomy" id="743974"/>
    <lineage>
        <taxon>Bacteria</taxon>
        <taxon>Pseudomonadati</taxon>
        <taxon>Pseudomonadota</taxon>
        <taxon>Gammaproteobacteria</taxon>
        <taxon>Moraxellales</taxon>
        <taxon>Moraxellaceae</taxon>
        <taxon>Moraxella</taxon>
    </lineage>
</organism>
<dbReference type="RefSeq" id="WP_036363703.1">
    <property type="nucleotide sequence ID" value="NZ_AOMT01000011.1"/>
</dbReference>
<dbReference type="Pfam" id="PF11159">
    <property type="entry name" value="DUF2939"/>
    <property type="match status" value="1"/>
</dbReference>
<protein>
    <recommendedName>
        <fullName evidence="3">DUF2939 domain-containing protein</fullName>
    </recommendedName>
</protein>
<reference evidence="1 2" key="1">
    <citation type="journal article" date="2014" name="Genome Announc.">
        <title>Draft Genome Sequence of Moraxella bovoculi Strain 237T (ATCC BAA-1259T) Isolated from a Calf with Infectious Bovine Keratoconjunctivitis.</title>
        <authorList>
            <person name="Calcutt M.J."/>
            <person name="Foecking M.F."/>
            <person name="Martin N.T."/>
            <person name="Mhlanga-Mutangadura T."/>
            <person name="Reilly T.J."/>
        </authorList>
    </citation>
    <scope>NUCLEOTIDE SEQUENCE [LARGE SCALE GENOMIC DNA]</scope>
    <source>
        <strain evidence="1 2">237</strain>
    </source>
</reference>
<dbReference type="eggNOG" id="ENOG5032S7K">
    <property type="taxonomic scope" value="Bacteria"/>
</dbReference>
<evidence type="ECO:0000313" key="2">
    <source>
        <dbReference type="Proteomes" id="UP000035860"/>
    </source>
</evidence>
<name>A0A066UMZ2_9GAMM</name>
<keyword evidence="2" id="KW-1185">Reference proteome</keyword>
<sequence>MKTALKISLFLLVIVLIIAGVSPYYRLYQLNQAYERGDYLPIVQAVDFDTLRSNLKTQLYTNADNLAQEVPKELEFLGINQEKLNNIDKTMIDGSIDNVITYDNAIRLSKGEIQATDASIADLVVLGDAWQSLDDSEPNQATDVDQNNDKNHQLGYRGINCFSVKTSVQGKDVDVRLSRHGLTQWKIDNVILP</sequence>
<dbReference type="AlphaFoldDB" id="A0A066UMZ2"/>
<dbReference type="InterPro" id="IPR021330">
    <property type="entry name" value="DUF2939"/>
</dbReference>
<comment type="caution">
    <text evidence="1">The sequence shown here is derived from an EMBL/GenBank/DDBJ whole genome shotgun (WGS) entry which is preliminary data.</text>
</comment>
<evidence type="ECO:0000313" key="1">
    <source>
        <dbReference type="EMBL" id="KDN25534.1"/>
    </source>
</evidence>
<accession>A0A066UMZ2</accession>
<evidence type="ECO:0008006" key="3">
    <source>
        <dbReference type="Google" id="ProtNLM"/>
    </source>
</evidence>